<feature type="domain" description="Endonuclease/exonuclease/phosphatase" evidence="13">
    <location>
        <begin position="137"/>
        <end position="372"/>
    </location>
</feature>
<dbReference type="Pfam" id="PF03372">
    <property type="entry name" value="Exo_endo_phos"/>
    <property type="match status" value="1"/>
</dbReference>
<evidence type="ECO:0000259" key="14">
    <source>
        <dbReference type="Pfam" id="PF22566"/>
    </source>
</evidence>
<sequence length="459" mass="51965">MSSDESDGSEDIPEVAECQLLCEKFAEITGTDEACAQFYLQDRKWNLERSVNDFFEDRSNKGAVRVNDKKEAEVVVVVDDSSQALAAAATAVLAESAFCQGASSSYRKRRSDISTDQLCLESTRNQIVQQSSTLKFITWNIAGLCEKNLVLRTKAVCKAVLDEQADIAFLQEVVPESAQYILQNLPNYHCLFGNEVGYFVGTLLKKSTVTYKEFQVIDFETRMMRNALKIDAVYKNKTLLLLNSHLESTRDGSEERKVQLQLMFKEVLAAPDNTTAIFAGDLNLRDKEIEELGGLPAGIEDVWISCGRRKECAYTFDLTRNDNLIMSGKFKPRCRFDRVYVRHASPRELNPVYFGLIGLERLLPHRCFPSDHWGILSHFEMELKCEFQAFRSISNDPRDLTPPFLTPGHFIIGTAINAIPEPNVTSEKITLKKRWQLIQQFSIPSGNVGQWNISHNCKD</sequence>
<dbReference type="InterPro" id="IPR009060">
    <property type="entry name" value="UBA-like_sf"/>
</dbReference>
<dbReference type="InterPro" id="IPR036691">
    <property type="entry name" value="Endo/exonu/phosph_ase_sf"/>
</dbReference>
<evidence type="ECO:0000256" key="5">
    <source>
        <dbReference type="ARBA" id="ARBA00022722"/>
    </source>
</evidence>
<name>A0AAV4WRP4_9ARAC</name>
<accession>A0AAV4WRP4</accession>
<evidence type="ECO:0000256" key="2">
    <source>
        <dbReference type="ARBA" id="ARBA00001946"/>
    </source>
</evidence>
<dbReference type="GO" id="GO:0006302">
    <property type="term" value="P:double-strand break repair"/>
    <property type="evidence" value="ECO:0007669"/>
    <property type="project" value="TreeGrafter"/>
</dbReference>
<dbReference type="Gene3D" id="3.60.10.10">
    <property type="entry name" value="Endonuclease/exonuclease/phosphatase"/>
    <property type="match status" value="1"/>
</dbReference>
<feature type="domain" description="UBA-like" evidence="14">
    <location>
        <begin position="18"/>
        <end position="58"/>
    </location>
</feature>
<dbReference type="CDD" id="cd14672">
    <property type="entry name" value="UBA_ceTYDP2_like"/>
    <property type="match status" value="1"/>
</dbReference>
<dbReference type="Gene3D" id="1.10.8.10">
    <property type="entry name" value="DNA helicase RuvA subunit, C-terminal domain"/>
    <property type="match status" value="1"/>
</dbReference>
<dbReference type="Pfam" id="PF22566">
    <property type="entry name" value="UBA_8"/>
    <property type="match status" value="1"/>
</dbReference>
<evidence type="ECO:0000256" key="12">
    <source>
        <dbReference type="ARBA" id="ARBA00031304"/>
    </source>
</evidence>
<evidence type="ECO:0000259" key="13">
    <source>
        <dbReference type="Pfam" id="PF03372"/>
    </source>
</evidence>
<keyword evidence="5" id="KW-0540">Nuclease</keyword>
<proteinExistence type="predicted"/>
<comment type="cofactor">
    <cofactor evidence="2">
        <name>Mg(2+)</name>
        <dbReference type="ChEBI" id="CHEBI:18420"/>
    </cofactor>
</comment>
<keyword evidence="16" id="KW-1185">Reference proteome</keyword>
<evidence type="ECO:0000256" key="3">
    <source>
        <dbReference type="ARBA" id="ARBA00004322"/>
    </source>
</evidence>
<evidence type="ECO:0000256" key="6">
    <source>
        <dbReference type="ARBA" id="ARBA00022723"/>
    </source>
</evidence>
<gene>
    <name evidence="15" type="primary">TDP2</name>
    <name evidence="15" type="ORF">CDAR_169201</name>
</gene>
<comment type="cofactor">
    <cofactor evidence="1">
        <name>Mn(2+)</name>
        <dbReference type="ChEBI" id="CHEBI:29035"/>
    </cofactor>
</comment>
<dbReference type="GO" id="GO:0003697">
    <property type="term" value="F:single-stranded DNA binding"/>
    <property type="evidence" value="ECO:0007669"/>
    <property type="project" value="TreeGrafter"/>
</dbReference>
<comment type="caution">
    <text evidence="15">The sequence shown here is derived from an EMBL/GenBank/DDBJ whole genome shotgun (WGS) entry which is preliminary data.</text>
</comment>
<keyword evidence="11" id="KW-0539">Nucleus</keyword>
<dbReference type="EMBL" id="BPLQ01014939">
    <property type="protein sequence ID" value="GIY84616.1"/>
    <property type="molecule type" value="Genomic_DNA"/>
</dbReference>
<keyword evidence="9" id="KW-0460">Magnesium</keyword>
<evidence type="ECO:0000256" key="10">
    <source>
        <dbReference type="ARBA" id="ARBA00023204"/>
    </source>
</evidence>
<dbReference type="SUPFAM" id="SSF46934">
    <property type="entry name" value="UBA-like"/>
    <property type="match status" value="1"/>
</dbReference>
<dbReference type="FunFam" id="3.60.10.10:FF:000024">
    <property type="entry name" value="Tyrosyl-DNA phosphodiesterase 2"/>
    <property type="match status" value="1"/>
</dbReference>
<dbReference type="GO" id="GO:0004518">
    <property type="term" value="F:nuclease activity"/>
    <property type="evidence" value="ECO:0007669"/>
    <property type="project" value="UniProtKB-KW"/>
</dbReference>
<evidence type="ECO:0000256" key="9">
    <source>
        <dbReference type="ARBA" id="ARBA00022842"/>
    </source>
</evidence>
<dbReference type="GO" id="GO:0005737">
    <property type="term" value="C:cytoplasm"/>
    <property type="evidence" value="ECO:0007669"/>
    <property type="project" value="TreeGrafter"/>
</dbReference>
<dbReference type="InterPro" id="IPR005135">
    <property type="entry name" value="Endo/exonuclease/phosphatase"/>
</dbReference>
<evidence type="ECO:0000313" key="16">
    <source>
        <dbReference type="Proteomes" id="UP001054837"/>
    </source>
</evidence>
<dbReference type="InterPro" id="IPR054109">
    <property type="entry name" value="UBA_8"/>
</dbReference>
<keyword evidence="7" id="KW-0227">DNA damage</keyword>
<dbReference type="SUPFAM" id="SSF56219">
    <property type="entry name" value="DNase I-like"/>
    <property type="match status" value="1"/>
</dbReference>
<protein>
    <recommendedName>
        <fullName evidence="4">Tyrosyl-DNA phosphodiesterase 2</fullName>
    </recommendedName>
    <alternativeName>
        <fullName evidence="12">5'-tyrosyl-DNA phosphodiesterase</fullName>
    </alternativeName>
</protein>
<evidence type="ECO:0000256" key="8">
    <source>
        <dbReference type="ARBA" id="ARBA00022801"/>
    </source>
</evidence>
<comment type="subcellular location">
    <subcellularLocation>
        <location evidence="3">Nucleus</location>
        <location evidence="3">PML body</location>
    </subcellularLocation>
</comment>
<dbReference type="GO" id="GO:0046872">
    <property type="term" value="F:metal ion binding"/>
    <property type="evidence" value="ECO:0007669"/>
    <property type="project" value="UniProtKB-KW"/>
</dbReference>
<dbReference type="PANTHER" id="PTHR15822">
    <property type="entry name" value="TRAF AND TNF RECEPTOR-ASSOCIATED PROTEIN"/>
    <property type="match status" value="1"/>
</dbReference>
<dbReference type="GO" id="GO:0070260">
    <property type="term" value="F:5'-tyrosyl-DNA phosphodiesterase activity"/>
    <property type="evidence" value="ECO:0007669"/>
    <property type="project" value="TreeGrafter"/>
</dbReference>
<keyword evidence="10" id="KW-0234">DNA repair</keyword>
<dbReference type="GO" id="GO:0016605">
    <property type="term" value="C:PML body"/>
    <property type="evidence" value="ECO:0007669"/>
    <property type="project" value="UniProtKB-SubCell"/>
</dbReference>
<dbReference type="CDD" id="cd09080">
    <property type="entry name" value="TDP2"/>
    <property type="match status" value="1"/>
</dbReference>
<evidence type="ECO:0000256" key="7">
    <source>
        <dbReference type="ARBA" id="ARBA00022763"/>
    </source>
</evidence>
<evidence type="ECO:0000256" key="11">
    <source>
        <dbReference type="ARBA" id="ARBA00023242"/>
    </source>
</evidence>
<dbReference type="AlphaFoldDB" id="A0AAV4WRP4"/>
<organism evidence="15 16">
    <name type="scientific">Caerostris darwini</name>
    <dbReference type="NCBI Taxonomy" id="1538125"/>
    <lineage>
        <taxon>Eukaryota</taxon>
        <taxon>Metazoa</taxon>
        <taxon>Ecdysozoa</taxon>
        <taxon>Arthropoda</taxon>
        <taxon>Chelicerata</taxon>
        <taxon>Arachnida</taxon>
        <taxon>Araneae</taxon>
        <taxon>Araneomorphae</taxon>
        <taxon>Entelegynae</taxon>
        <taxon>Araneoidea</taxon>
        <taxon>Araneidae</taxon>
        <taxon>Caerostris</taxon>
    </lineage>
</organism>
<dbReference type="Proteomes" id="UP001054837">
    <property type="component" value="Unassembled WGS sequence"/>
</dbReference>
<keyword evidence="6" id="KW-0479">Metal-binding</keyword>
<evidence type="ECO:0000313" key="15">
    <source>
        <dbReference type="EMBL" id="GIY84616.1"/>
    </source>
</evidence>
<evidence type="ECO:0000256" key="1">
    <source>
        <dbReference type="ARBA" id="ARBA00001936"/>
    </source>
</evidence>
<reference evidence="15 16" key="1">
    <citation type="submission" date="2021-06" db="EMBL/GenBank/DDBJ databases">
        <title>Caerostris darwini draft genome.</title>
        <authorList>
            <person name="Kono N."/>
            <person name="Arakawa K."/>
        </authorList>
    </citation>
    <scope>NUCLEOTIDE SEQUENCE [LARGE SCALE GENOMIC DNA]</scope>
</reference>
<dbReference type="PANTHER" id="PTHR15822:SF4">
    <property type="entry name" value="TYROSYL-DNA PHOSPHODIESTERASE 2"/>
    <property type="match status" value="1"/>
</dbReference>
<keyword evidence="8" id="KW-0378">Hydrolase</keyword>
<dbReference type="InterPro" id="IPR051547">
    <property type="entry name" value="TDP2-like"/>
</dbReference>
<evidence type="ECO:0000256" key="4">
    <source>
        <dbReference type="ARBA" id="ARBA00017870"/>
    </source>
</evidence>